<evidence type="ECO:0000256" key="3">
    <source>
        <dbReference type="ARBA" id="ARBA00012579"/>
    </source>
</evidence>
<comment type="catalytic activity">
    <reaction evidence="1 7 8">
        <text>4-CDP-2-C-methyl-D-erythritol 2-phosphate = 2-C-methyl-D-erythritol 2,4-cyclic diphosphate + CMP</text>
        <dbReference type="Rhea" id="RHEA:23864"/>
        <dbReference type="ChEBI" id="CHEBI:57919"/>
        <dbReference type="ChEBI" id="CHEBI:58483"/>
        <dbReference type="ChEBI" id="CHEBI:60377"/>
        <dbReference type="EC" id="4.6.1.12"/>
    </reaction>
</comment>
<sequence length="155" mass="15888">MRVGLGFDVHRFAEGDGVTLGGVKIPFGKKLVGHSDADALCHAIIDALLGAASLGDIGEHFPDTDPKYKGASSIGLLRRAAAEVSAAGYTICNVDAVVVTERPRLLEFKQKMERMIADAIGVESGCVSVKAKTAEGLGPVGAGDALCAQAVALIA</sequence>
<comment type="subunit">
    <text evidence="7">Homotrimer.</text>
</comment>
<evidence type="ECO:0000259" key="9">
    <source>
        <dbReference type="Pfam" id="PF02542"/>
    </source>
</evidence>
<feature type="binding site" evidence="7">
    <location>
        <begin position="8"/>
        <end position="10"/>
    </location>
    <ligand>
        <name>4-CDP-2-C-methyl-D-erythritol 2-phosphate</name>
        <dbReference type="ChEBI" id="CHEBI:57919"/>
    </ligand>
</feature>
<evidence type="ECO:0000256" key="6">
    <source>
        <dbReference type="ARBA" id="ARBA00023239"/>
    </source>
</evidence>
<dbReference type="Proteomes" id="UP000285961">
    <property type="component" value="Unassembled WGS sequence"/>
</dbReference>
<dbReference type="InterPro" id="IPR020555">
    <property type="entry name" value="MECDP_synthase_CS"/>
</dbReference>
<dbReference type="PANTHER" id="PTHR43181">
    <property type="entry name" value="2-C-METHYL-D-ERYTHRITOL 2,4-CYCLODIPHOSPHATE SYNTHASE, CHLOROPLASTIC"/>
    <property type="match status" value="1"/>
</dbReference>
<protein>
    <recommendedName>
        <fullName evidence="3 7">2-C-methyl-D-erythritol 2,4-cyclodiphosphate synthase</fullName>
        <shortName evidence="7">MECDP-synthase</shortName>
        <shortName evidence="7">MECPP-synthase</shortName>
        <shortName evidence="7">MECPS</shortName>
        <ecNumber evidence="3 7">4.6.1.12</ecNumber>
    </recommendedName>
</protein>
<keyword evidence="6 7" id="KW-0456">Lyase</keyword>
<feature type="binding site" evidence="7">
    <location>
        <begin position="56"/>
        <end position="58"/>
    </location>
    <ligand>
        <name>4-CDP-2-C-methyl-D-erythritol 2-phosphate</name>
        <dbReference type="ChEBI" id="CHEBI:57919"/>
    </ligand>
</feature>
<evidence type="ECO:0000256" key="7">
    <source>
        <dbReference type="HAMAP-Rule" id="MF_00107"/>
    </source>
</evidence>
<dbReference type="PANTHER" id="PTHR43181:SF1">
    <property type="entry name" value="2-C-METHYL-D-ERYTHRITOL 2,4-CYCLODIPHOSPHATE SYNTHASE, CHLOROPLASTIC"/>
    <property type="match status" value="1"/>
</dbReference>
<feature type="domain" description="2-C-methyl-D-erythritol 2,4-cyclodiphosphate synthase" evidence="9">
    <location>
        <begin position="1"/>
        <end position="154"/>
    </location>
</feature>
<feature type="binding site" evidence="7">
    <location>
        <begin position="61"/>
        <end position="65"/>
    </location>
    <ligand>
        <name>4-CDP-2-C-methyl-D-erythritol 2-phosphate</name>
        <dbReference type="ChEBI" id="CHEBI:57919"/>
    </ligand>
</feature>
<feature type="site" description="Transition state stabilizer" evidence="7">
    <location>
        <position position="133"/>
    </location>
</feature>
<accession>A0A419F8S9</accession>
<comment type="function">
    <text evidence="7">Involved in the biosynthesis of isopentenyl diphosphate (IPP) and dimethylallyl diphosphate (DMAPP), two major building blocks of isoprenoid compounds. Catalyzes the conversion of 4-diphosphocytidyl-2-C-methyl-D-erythritol 2-phosphate (CDP-ME2P) to 2-C-methyl-D-erythritol 2,4-cyclodiphosphate (ME-CPP) with a corresponding release of cytidine 5-monophosphate (CMP).</text>
</comment>
<reference evidence="10 11" key="1">
    <citation type="journal article" date="2017" name="ISME J.">
        <title>Energy and carbon metabolisms in a deep terrestrial subsurface fluid microbial community.</title>
        <authorList>
            <person name="Momper L."/>
            <person name="Jungbluth S.P."/>
            <person name="Lee M.D."/>
            <person name="Amend J.P."/>
        </authorList>
    </citation>
    <scope>NUCLEOTIDE SEQUENCE [LARGE SCALE GENOMIC DNA]</scope>
    <source>
        <strain evidence="10">SURF_17</strain>
    </source>
</reference>
<dbReference type="PROSITE" id="PS01350">
    <property type="entry name" value="ISPF"/>
    <property type="match status" value="1"/>
</dbReference>
<name>A0A419F8S9_9BACT</name>
<comment type="caution">
    <text evidence="7">Lacks conserved residue(s) required for the propagation of feature annotation.</text>
</comment>
<evidence type="ECO:0000313" key="11">
    <source>
        <dbReference type="Proteomes" id="UP000285961"/>
    </source>
</evidence>
<keyword evidence="5 7" id="KW-0414">Isoprene biosynthesis</keyword>
<dbReference type="InterPro" id="IPR003526">
    <property type="entry name" value="MECDP_synthase"/>
</dbReference>
<keyword evidence="4 7" id="KW-0479">Metal-binding</keyword>
<evidence type="ECO:0000313" key="10">
    <source>
        <dbReference type="EMBL" id="RJP75018.1"/>
    </source>
</evidence>
<evidence type="ECO:0000256" key="5">
    <source>
        <dbReference type="ARBA" id="ARBA00023229"/>
    </source>
</evidence>
<dbReference type="Gene3D" id="3.30.1330.50">
    <property type="entry name" value="2-C-methyl-D-erythritol 2,4-cyclodiphosphate synthase"/>
    <property type="match status" value="1"/>
</dbReference>
<dbReference type="EC" id="4.6.1.12" evidence="3 7"/>
<dbReference type="GO" id="GO:0016114">
    <property type="term" value="P:terpenoid biosynthetic process"/>
    <property type="evidence" value="ECO:0007669"/>
    <property type="project" value="InterPro"/>
</dbReference>
<evidence type="ECO:0000256" key="1">
    <source>
        <dbReference type="ARBA" id="ARBA00000200"/>
    </source>
</evidence>
<feature type="binding site" evidence="7">
    <location>
        <position position="10"/>
    </location>
    <ligand>
        <name>a divalent metal cation</name>
        <dbReference type="ChEBI" id="CHEBI:60240"/>
    </ligand>
</feature>
<dbReference type="GO" id="GO:0046872">
    <property type="term" value="F:metal ion binding"/>
    <property type="evidence" value="ECO:0007669"/>
    <property type="project" value="UniProtKB-KW"/>
</dbReference>
<dbReference type="UniPathway" id="UPA00056">
    <property type="reaction ID" value="UER00095"/>
</dbReference>
<evidence type="ECO:0000256" key="2">
    <source>
        <dbReference type="ARBA" id="ARBA00004709"/>
    </source>
</evidence>
<dbReference type="NCBIfam" id="TIGR00151">
    <property type="entry name" value="ispF"/>
    <property type="match status" value="1"/>
</dbReference>
<dbReference type="GO" id="GO:0008685">
    <property type="term" value="F:2-C-methyl-D-erythritol 2,4-cyclodiphosphate synthase activity"/>
    <property type="evidence" value="ECO:0007669"/>
    <property type="project" value="UniProtKB-UniRule"/>
</dbReference>
<comment type="cofactor">
    <cofactor evidence="7">
        <name>a divalent metal cation</name>
        <dbReference type="ChEBI" id="CHEBI:60240"/>
    </cofactor>
    <text evidence="7">Binds 1 divalent metal cation per subunit.</text>
</comment>
<dbReference type="SUPFAM" id="SSF69765">
    <property type="entry name" value="IpsF-like"/>
    <property type="match status" value="1"/>
</dbReference>
<feature type="binding site" evidence="7">
    <location>
        <begin position="34"/>
        <end position="35"/>
    </location>
    <ligand>
        <name>4-CDP-2-C-methyl-D-erythritol 2-phosphate</name>
        <dbReference type="ChEBI" id="CHEBI:57919"/>
    </ligand>
</feature>
<dbReference type="CDD" id="cd00554">
    <property type="entry name" value="MECDP_synthase"/>
    <property type="match status" value="1"/>
</dbReference>
<evidence type="ECO:0000256" key="4">
    <source>
        <dbReference type="ARBA" id="ARBA00022723"/>
    </source>
</evidence>
<dbReference type="EMBL" id="QZKI01000008">
    <property type="protein sequence ID" value="RJP75018.1"/>
    <property type="molecule type" value="Genomic_DNA"/>
</dbReference>
<comment type="pathway">
    <text evidence="2 7">Isoprenoid biosynthesis; isopentenyl diphosphate biosynthesis via DXP pathway; isopentenyl diphosphate from 1-deoxy-D-xylulose 5-phosphate: step 4/6.</text>
</comment>
<comment type="similarity">
    <text evidence="7 8">Belongs to the IspF family.</text>
</comment>
<dbReference type="HAMAP" id="MF_00107">
    <property type="entry name" value="IspF"/>
    <property type="match status" value="1"/>
</dbReference>
<gene>
    <name evidence="7" type="primary">ispF</name>
    <name evidence="10" type="ORF">C4532_01140</name>
</gene>
<feature type="binding site" evidence="7">
    <location>
        <position position="42"/>
    </location>
    <ligand>
        <name>a divalent metal cation</name>
        <dbReference type="ChEBI" id="CHEBI:60240"/>
    </ligand>
</feature>
<feature type="binding site" evidence="7">
    <location>
        <position position="8"/>
    </location>
    <ligand>
        <name>a divalent metal cation</name>
        <dbReference type="ChEBI" id="CHEBI:60240"/>
    </ligand>
</feature>
<organism evidence="10 11">
    <name type="scientific">Candidatus Abyssobacteria bacterium SURF_17</name>
    <dbReference type="NCBI Taxonomy" id="2093361"/>
    <lineage>
        <taxon>Bacteria</taxon>
        <taxon>Pseudomonadati</taxon>
        <taxon>Candidatus Hydrogenedentota</taxon>
        <taxon>Candidatus Abyssobacteria</taxon>
    </lineage>
</organism>
<dbReference type="AlphaFoldDB" id="A0A419F8S9"/>
<dbReference type="GO" id="GO:0019288">
    <property type="term" value="P:isopentenyl diphosphate biosynthetic process, methylerythritol 4-phosphate pathway"/>
    <property type="evidence" value="ECO:0007669"/>
    <property type="project" value="UniProtKB-UniRule"/>
</dbReference>
<feature type="site" description="Transition state stabilizer" evidence="7">
    <location>
        <position position="34"/>
    </location>
</feature>
<comment type="caution">
    <text evidence="10">The sequence shown here is derived from an EMBL/GenBank/DDBJ whole genome shotgun (WGS) entry which is preliminary data.</text>
</comment>
<proteinExistence type="inferred from homology"/>
<evidence type="ECO:0000256" key="8">
    <source>
        <dbReference type="RuleBase" id="RU004395"/>
    </source>
</evidence>
<dbReference type="Pfam" id="PF02542">
    <property type="entry name" value="YgbB"/>
    <property type="match status" value="1"/>
</dbReference>
<dbReference type="InterPro" id="IPR036571">
    <property type="entry name" value="MECDP_synthase_sf"/>
</dbReference>